<comment type="similarity">
    <text evidence="1">Belongs to the Gfa family.</text>
</comment>
<dbReference type="OrthoDB" id="4188830at2"/>
<reference evidence="5 6" key="1">
    <citation type="submission" date="2017-02" db="EMBL/GenBank/DDBJ databases">
        <title>Genomic diversity within the haloalkaliphilic genus Thioalkalivibrio.</title>
        <authorList>
            <person name="Ahn A.-C."/>
            <person name="Meier-Kolthoff J."/>
            <person name="Overmars L."/>
            <person name="Richter M."/>
            <person name="Woyke T."/>
            <person name="Sorokin D.Y."/>
            <person name="Muyzer G."/>
        </authorList>
    </citation>
    <scope>NUCLEOTIDE SEQUENCE [LARGE SCALE GENOMIC DNA]</scope>
    <source>
        <strain evidence="5 6">ALJD</strain>
    </source>
</reference>
<dbReference type="GO" id="GO:0046872">
    <property type="term" value="F:metal ion binding"/>
    <property type="evidence" value="ECO:0007669"/>
    <property type="project" value="UniProtKB-KW"/>
</dbReference>
<dbReference type="PANTHER" id="PTHR28620">
    <property type="entry name" value="CENTROMERE PROTEIN V"/>
    <property type="match status" value="1"/>
</dbReference>
<evidence type="ECO:0000259" key="4">
    <source>
        <dbReference type="PROSITE" id="PS51891"/>
    </source>
</evidence>
<dbReference type="InterPro" id="IPR006913">
    <property type="entry name" value="CENP-V/GFA"/>
</dbReference>
<dbReference type="STRING" id="108003.B1C78_06975"/>
<dbReference type="GO" id="GO:0016846">
    <property type="term" value="F:carbon-sulfur lyase activity"/>
    <property type="evidence" value="ECO:0007669"/>
    <property type="project" value="InterPro"/>
</dbReference>
<keyword evidence="6" id="KW-1185">Reference proteome</keyword>
<dbReference type="InterPro" id="IPR052355">
    <property type="entry name" value="CENP-V-like"/>
</dbReference>
<dbReference type="AlphaFoldDB" id="A0A1V3NJN4"/>
<feature type="domain" description="CENP-V/GFA" evidence="4">
    <location>
        <begin position="4"/>
        <end position="110"/>
    </location>
</feature>
<sequence>MTEYHGSCHCGKVRFSFESAPIEKGIRCNCSICARKGALMSPDPLPEEALKIEAPDDALVLYQFGARTAKHFFCRHCGIYPFHETARKAGHYRVNLGCVDGVDTFALPFDVFDGKHLL</sequence>
<evidence type="ECO:0000256" key="3">
    <source>
        <dbReference type="ARBA" id="ARBA00022833"/>
    </source>
</evidence>
<gene>
    <name evidence="5" type="ORF">B1C78_06975</name>
</gene>
<dbReference type="PROSITE" id="PS51891">
    <property type="entry name" value="CENP_V_GFA"/>
    <property type="match status" value="1"/>
</dbReference>
<comment type="caution">
    <text evidence="5">The sequence shown here is derived from an EMBL/GenBank/DDBJ whole genome shotgun (WGS) entry which is preliminary data.</text>
</comment>
<dbReference type="SUPFAM" id="SSF51316">
    <property type="entry name" value="Mss4-like"/>
    <property type="match status" value="1"/>
</dbReference>
<keyword evidence="3" id="KW-0862">Zinc</keyword>
<evidence type="ECO:0000313" key="6">
    <source>
        <dbReference type="Proteomes" id="UP000189462"/>
    </source>
</evidence>
<organism evidence="5 6">
    <name type="scientific">Thioalkalivibrio denitrificans</name>
    <dbReference type="NCBI Taxonomy" id="108003"/>
    <lineage>
        <taxon>Bacteria</taxon>
        <taxon>Pseudomonadati</taxon>
        <taxon>Pseudomonadota</taxon>
        <taxon>Gammaproteobacteria</taxon>
        <taxon>Chromatiales</taxon>
        <taxon>Ectothiorhodospiraceae</taxon>
        <taxon>Thioalkalivibrio</taxon>
    </lineage>
</organism>
<evidence type="ECO:0000256" key="1">
    <source>
        <dbReference type="ARBA" id="ARBA00005495"/>
    </source>
</evidence>
<dbReference type="RefSeq" id="WP_077278432.1">
    <property type="nucleotide sequence ID" value="NZ_MVBK01000040.1"/>
</dbReference>
<name>A0A1V3NJN4_9GAMM</name>
<dbReference type="EMBL" id="MVBK01000040">
    <property type="protein sequence ID" value="OOG25153.1"/>
    <property type="molecule type" value="Genomic_DNA"/>
</dbReference>
<dbReference type="Proteomes" id="UP000189462">
    <property type="component" value="Unassembled WGS sequence"/>
</dbReference>
<dbReference type="Pfam" id="PF04828">
    <property type="entry name" value="GFA"/>
    <property type="match status" value="1"/>
</dbReference>
<protein>
    <submittedName>
        <fullName evidence="5">Aldehyde-activating protein</fullName>
    </submittedName>
</protein>
<dbReference type="InterPro" id="IPR011057">
    <property type="entry name" value="Mss4-like_sf"/>
</dbReference>
<accession>A0A1V3NJN4</accession>
<dbReference type="Gene3D" id="2.170.150.70">
    <property type="match status" value="1"/>
</dbReference>
<dbReference type="PANTHER" id="PTHR28620:SF1">
    <property type="entry name" value="CENP-V_GFA DOMAIN-CONTAINING PROTEIN"/>
    <property type="match status" value="1"/>
</dbReference>
<proteinExistence type="inferred from homology"/>
<evidence type="ECO:0000256" key="2">
    <source>
        <dbReference type="ARBA" id="ARBA00022723"/>
    </source>
</evidence>
<evidence type="ECO:0000313" key="5">
    <source>
        <dbReference type="EMBL" id="OOG25153.1"/>
    </source>
</evidence>
<keyword evidence="2" id="KW-0479">Metal-binding</keyword>